<feature type="non-terminal residue" evidence="3">
    <location>
        <position position="1"/>
    </location>
</feature>
<dbReference type="InterPro" id="IPR000477">
    <property type="entry name" value="RT_dom"/>
</dbReference>
<dbReference type="Pfam" id="PF00078">
    <property type="entry name" value="RVT_1"/>
    <property type="match status" value="1"/>
</dbReference>
<dbReference type="STRING" id="4097.A0A1S3YCQ1"/>
<sequence length="283" mass="31469">GKNHVLIAIKEEERQQRKQIVELQTLCGQDGNEGRANSNTASDKAPGIGSDKAPSIDGYNAEFFKKAWPVIKEKVYAAVKEFFHTGVMFLAINCTTITLLQKVPNRVTIEGFGPIACCTVLYKLISKVIASRLQKIMPCIISEAHANIYASPQNSITGVRTCVSSVSYSIMINGELTKPFEAAKVLRQGDPISPFLFAITMEYLSRLLKRLKQAKEYRFHPRYGKLDIAHLSFVDDLLMFARGDSKSVSSLHAFFMQFSTTSGLLANLNKSAIYFWGVAQDTK</sequence>
<feature type="region of interest" description="Disordered" evidence="1">
    <location>
        <begin position="30"/>
        <end position="49"/>
    </location>
</feature>
<dbReference type="PaxDb" id="4097-A0A1S3YCQ1"/>
<feature type="domain" description="Reverse transcriptase" evidence="2">
    <location>
        <begin position="167"/>
        <end position="274"/>
    </location>
</feature>
<evidence type="ECO:0000259" key="2">
    <source>
        <dbReference type="Pfam" id="PF00078"/>
    </source>
</evidence>
<dbReference type="RefSeq" id="XP_016449985.1">
    <property type="nucleotide sequence ID" value="XM_016594499.1"/>
</dbReference>
<name>A0A1S3YCQ1_TOBAC</name>
<reference evidence="3" key="1">
    <citation type="submission" date="2025-08" db="UniProtKB">
        <authorList>
            <consortium name="RefSeq"/>
        </authorList>
    </citation>
    <scope>IDENTIFICATION</scope>
</reference>
<dbReference type="KEGG" id="nta:107774846"/>
<dbReference type="InterPro" id="IPR052343">
    <property type="entry name" value="Retrotransposon-Effector_Assoc"/>
</dbReference>
<proteinExistence type="predicted"/>
<protein>
    <recommendedName>
        <fullName evidence="2">Reverse transcriptase domain-containing protein</fullName>
    </recommendedName>
</protein>
<dbReference type="AlphaFoldDB" id="A0A1S3YCQ1"/>
<evidence type="ECO:0000313" key="3">
    <source>
        <dbReference type="RefSeq" id="XP_016449985.1"/>
    </source>
</evidence>
<gene>
    <name evidence="3" type="primary">LOC107774846</name>
</gene>
<dbReference type="PANTHER" id="PTHR46890:SF48">
    <property type="entry name" value="RNA-DIRECTED DNA POLYMERASE"/>
    <property type="match status" value="1"/>
</dbReference>
<accession>A0A1S3YCQ1</accession>
<organism evidence="3">
    <name type="scientific">Nicotiana tabacum</name>
    <name type="common">Common tobacco</name>
    <dbReference type="NCBI Taxonomy" id="4097"/>
    <lineage>
        <taxon>Eukaryota</taxon>
        <taxon>Viridiplantae</taxon>
        <taxon>Streptophyta</taxon>
        <taxon>Embryophyta</taxon>
        <taxon>Tracheophyta</taxon>
        <taxon>Spermatophyta</taxon>
        <taxon>Magnoliopsida</taxon>
        <taxon>eudicotyledons</taxon>
        <taxon>Gunneridae</taxon>
        <taxon>Pentapetalae</taxon>
        <taxon>asterids</taxon>
        <taxon>lamiids</taxon>
        <taxon>Solanales</taxon>
        <taxon>Solanaceae</taxon>
        <taxon>Nicotianoideae</taxon>
        <taxon>Nicotianeae</taxon>
        <taxon>Nicotiana</taxon>
    </lineage>
</organism>
<dbReference type="OrthoDB" id="1938625at2759"/>
<dbReference type="PANTHER" id="PTHR46890">
    <property type="entry name" value="NON-LTR RETROLELEMENT REVERSE TRANSCRIPTASE-LIKE PROTEIN-RELATED"/>
    <property type="match status" value="1"/>
</dbReference>
<dbReference type="InterPro" id="IPR043502">
    <property type="entry name" value="DNA/RNA_pol_sf"/>
</dbReference>
<evidence type="ECO:0000256" key="1">
    <source>
        <dbReference type="SAM" id="MobiDB-lite"/>
    </source>
</evidence>
<dbReference type="SUPFAM" id="SSF56672">
    <property type="entry name" value="DNA/RNA polymerases"/>
    <property type="match status" value="1"/>
</dbReference>